<protein>
    <submittedName>
        <fullName evidence="2">Uncharacterized protein</fullName>
    </submittedName>
</protein>
<comment type="caution">
    <text evidence="2">The sequence shown here is derived from an EMBL/GenBank/DDBJ whole genome shotgun (WGS) entry which is preliminary data.</text>
</comment>
<name>A0A561VPX0_9ACTN</name>
<sequence>MRRSSNNRQDHREDKIPTHQQTHQAGRHLAVGEALLRGHQASLAGAQTFIDVDGSRAAVLVAGKGAWMIADVDKFTDSTIAAYVLVDVSGAHPRFYIAPGDELRHDVRQRHQQFMDRVGVRPRNSESLHTKIEPQNVARWEDNWSAFDR</sequence>
<evidence type="ECO:0000313" key="3">
    <source>
        <dbReference type="Proteomes" id="UP000319927"/>
    </source>
</evidence>
<proteinExistence type="predicted"/>
<evidence type="ECO:0000256" key="1">
    <source>
        <dbReference type="SAM" id="MobiDB-lite"/>
    </source>
</evidence>
<reference evidence="2 3" key="1">
    <citation type="submission" date="2019-06" db="EMBL/GenBank/DDBJ databases">
        <title>Sequencing the genomes of 1000 actinobacteria strains.</title>
        <authorList>
            <person name="Klenk H.-P."/>
        </authorList>
    </citation>
    <scope>NUCLEOTIDE SEQUENCE [LARGE SCALE GENOMIC DNA]</scope>
    <source>
        <strain evidence="2 3">DSM 102131</strain>
    </source>
</reference>
<dbReference type="EMBL" id="VIXA01000003">
    <property type="protein sequence ID" value="TWG13612.1"/>
    <property type="molecule type" value="Genomic_DNA"/>
</dbReference>
<dbReference type="AlphaFoldDB" id="A0A561VPX0"/>
<dbReference type="OrthoDB" id="4285991at2"/>
<feature type="compositionally biased region" description="Basic and acidic residues" evidence="1">
    <location>
        <begin position="8"/>
        <end position="17"/>
    </location>
</feature>
<keyword evidence="3" id="KW-1185">Reference proteome</keyword>
<dbReference type="Proteomes" id="UP000319927">
    <property type="component" value="Unassembled WGS sequence"/>
</dbReference>
<feature type="region of interest" description="Disordered" evidence="1">
    <location>
        <begin position="1"/>
        <end position="27"/>
    </location>
</feature>
<evidence type="ECO:0000313" key="2">
    <source>
        <dbReference type="EMBL" id="TWG13612.1"/>
    </source>
</evidence>
<dbReference type="RefSeq" id="WP_154942601.1">
    <property type="nucleotide sequence ID" value="NZ_VIXA01000003.1"/>
</dbReference>
<gene>
    <name evidence="2" type="ORF">FHX75_13659</name>
</gene>
<organism evidence="2 3">
    <name type="scientific">Micromonospora palomenae</name>
    <dbReference type="NCBI Taxonomy" id="1461247"/>
    <lineage>
        <taxon>Bacteria</taxon>
        <taxon>Bacillati</taxon>
        <taxon>Actinomycetota</taxon>
        <taxon>Actinomycetes</taxon>
        <taxon>Micromonosporales</taxon>
        <taxon>Micromonosporaceae</taxon>
        <taxon>Micromonospora</taxon>
    </lineage>
</organism>
<accession>A0A561VPX0</accession>